<protein>
    <submittedName>
        <fullName evidence="7 8">Helicase</fullName>
    </submittedName>
</protein>
<evidence type="ECO:0000256" key="3">
    <source>
        <dbReference type="ARBA" id="ARBA00022840"/>
    </source>
</evidence>
<evidence type="ECO:0000313" key="10">
    <source>
        <dbReference type="Proteomes" id="UP000236268"/>
    </source>
</evidence>
<keyword evidence="1" id="KW-0547">Nucleotide-binding</keyword>
<dbReference type="PROSITE" id="PS51193">
    <property type="entry name" value="HELICASE_ATP_BIND_2"/>
    <property type="match status" value="1"/>
</dbReference>
<keyword evidence="3" id="KW-0067">ATP-binding</keyword>
<dbReference type="KEGG" id="abq:ABAZ39_12170"/>
<evidence type="ECO:0000256" key="5">
    <source>
        <dbReference type="SAM" id="MobiDB-lite"/>
    </source>
</evidence>
<evidence type="ECO:0000256" key="2">
    <source>
        <dbReference type="ARBA" id="ARBA00022801"/>
    </source>
</evidence>
<dbReference type="GO" id="GO:0003676">
    <property type="term" value="F:nucleic acid binding"/>
    <property type="evidence" value="ECO:0007669"/>
    <property type="project" value="InterPro"/>
</dbReference>
<dbReference type="PANTHER" id="PTHR11472:SF34">
    <property type="entry name" value="REGULATOR OF TELOMERE ELONGATION HELICASE 1"/>
    <property type="match status" value="1"/>
</dbReference>
<organism evidence="7 9">
    <name type="scientific">Azospirillum argentinense</name>
    <dbReference type="NCBI Taxonomy" id="2970906"/>
    <lineage>
        <taxon>Bacteria</taxon>
        <taxon>Pseudomonadati</taxon>
        <taxon>Pseudomonadota</taxon>
        <taxon>Alphaproteobacteria</taxon>
        <taxon>Rhodospirillales</taxon>
        <taxon>Azospirillaceae</taxon>
        <taxon>Azospirillum</taxon>
    </lineage>
</organism>
<dbReference type="SMART" id="SM00491">
    <property type="entry name" value="HELICc2"/>
    <property type="match status" value="1"/>
</dbReference>
<proteinExistence type="inferred from homology"/>
<evidence type="ECO:0000259" key="6">
    <source>
        <dbReference type="PROSITE" id="PS51193"/>
    </source>
</evidence>
<dbReference type="Pfam" id="PF13307">
    <property type="entry name" value="Helicase_C_2"/>
    <property type="match status" value="1"/>
</dbReference>
<name>A0A060DIW7_9PROT</name>
<dbReference type="InterPro" id="IPR045028">
    <property type="entry name" value="DinG/Rad3-like"/>
</dbReference>
<dbReference type="EMBL" id="CP007793">
    <property type="protein sequence ID" value="AIB12730.1"/>
    <property type="molecule type" value="Genomic_DNA"/>
</dbReference>
<reference evidence="7 9" key="1">
    <citation type="journal article" date="2014" name="Genome Announc.">
        <title>Complete Genome Sequence of the Model Rhizosphere Strain Azospirillum brasilense Az39, Successfully Applied in Agriculture.</title>
        <authorList>
            <person name="Rivera D."/>
            <person name="Revale S."/>
            <person name="Molina R."/>
            <person name="Gualpa J."/>
            <person name="Puente M."/>
            <person name="Maroniche G."/>
            <person name="Paris G."/>
            <person name="Baker D."/>
            <person name="Clavijo B."/>
            <person name="McLay K."/>
            <person name="Spaepen S."/>
            <person name="Perticari A."/>
            <person name="Vazquez M."/>
            <person name="Wisniewski-Dye F."/>
            <person name="Watkins C."/>
            <person name="Martinez-Abarca F."/>
            <person name="Vanderleyden J."/>
            <person name="Cassan F."/>
        </authorList>
    </citation>
    <scope>NUCLEOTIDE SEQUENCE [LARGE SCALE GENOMIC DNA]</scope>
    <source>
        <strain evidence="7 9">Az39</strain>
    </source>
</reference>
<dbReference type="SUPFAM" id="SSF52540">
    <property type="entry name" value="P-loop containing nucleoside triphosphate hydrolases"/>
    <property type="match status" value="1"/>
</dbReference>
<dbReference type="RefSeq" id="WP_038529600.1">
    <property type="nucleotide sequence ID" value="NZ_CP007793.1"/>
</dbReference>
<keyword evidence="2" id="KW-0378">Hydrolase</keyword>
<dbReference type="GO" id="GO:0005524">
    <property type="term" value="F:ATP binding"/>
    <property type="evidence" value="ECO:0007669"/>
    <property type="project" value="UniProtKB-KW"/>
</dbReference>
<dbReference type="InterPro" id="IPR006555">
    <property type="entry name" value="ATP-dep_Helicase_C"/>
</dbReference>
<dbReference type="Proteomes" id="UP000027186">
    <property type="component" value="Chromosome"/>
</dbReference>
<dbReference type="OrthoDB" id="9805194at2"/>
<dbReference type="PANTHER" id="PTHR11472">
    <property type="entry name" value="DNA REPAIR DEAD HELICASE RAD3/XP-D SUBFAMILY MEMBER"/>
    <property type="match status" value="1"/>
</dbReference>
<dbReference type="Proteomes" id="UP000236268">
    <property type="component" value="Unassembled WGS sequence"/>
</dbReference>
<dbReference type="GO" id="GO:0016818">
    <property type="term" value="F:hydrolase activity, acting on acid anhydrides, in phosphorus-containing anhydrides"/>
    <property type="evidence" value="ECO:0007669"/>
    <property type="project" value="InterPro"/>
</dbReference>
<comment type="similarity">
    <text evidence="4">Belongs to the helicase family. DinG subfamily.</text>
</comment>
<reference evidence="8 10" key="2">
    <citation type="submission" date="2018-01" db="EMBL/GenBank/DDBJ databases">
        <title>Whole genome sequence of Azospirillum brasilense REC3 isolated from strawberry roots.</title>
        <authorList>
            <person name="Fontana C.A."/>
            <person name="Salazar S.M."/>
            <person name="Bassi D."/>
            <person name="Puglisi E."/>
            <person name="Lovaisa N.C."/>
            <person name="Toffoli L.M."/>
            <person name="Pedraza R."/>
            <person name="Cocconcelli P.S."/>
        </authorList>
    </citation>
    <scope>NUCLEOTIDE SEQUENCE [LARGE SCALE GENOMIC DNA]</scope>
    <source>
        <strain evidence="8 10">REC3</strain>
    </source>
</reference>
<dbReference type="InterPro" id="IPR027417">
    <property type="entry name" value="P-loop_NTPase"/>
</dbReference>
<dbReference type="AlphaFoldDB" id="A0A060DIW7"/>
<feature type="region of interest" description="Disordered" evidence="5">
    <location>
        <begin position="182"/>
        <end position="201"/>
    </location>
</feature>
<evidence type="ECO:0000313" key="7">
    <source>
        <dbReference type="EMBL" id="AIB12730.1"/>
    </source>
</evidence>
<dbReference type="GO" id="GO:0003678">
    <property type="term" value="F:DNA helicase activity"/>
    <property type="evidence" value="ECO:0007669"/>
    <property type="project" value="TreeGrafter"/>
</dbReference>
<evidence type="ECO:0000256" key="4">
    <source>
        <dbReference type="ARBA" id="ARBA00038058"/>
    </source>
</evidence>
<sequence length="922" mass="100405">MDLTSAPSLPSFSLDDAPALVAGARRVVLLTGDGEVEELPPAAAAKRARRQPPLVCHARAMARRLGTEPFAAFDLLELFAFVLPARFCVPTPRGLAEALDLPIPDGLEDDALALHRAVRKLLGLLGAPGREEASDPVAFAWEMGRAGWLWAPAVLAALGKPDGPEKGAARAGLRVWTRIKEWQDGPPEPPPAHHPVEPDEARRRLSVMLSASVPGKVAEPRPQQADYASAVSAAFAPRPAPDTPNVVLAEAGTGVGKTLGYLAPATVWAEKNGGTVWISTYTRNLQHQIDAELDRLYPEPATKARKVVLRKGRENYLCLLNLEEAVRGMPMQPHHAIGVGLMARWAAATRDGDLTGGDFPGWLVDIAGRGRTLGLADRRGECIYSACDHYARCYIEKSVRRARKADVVIANHALVMVQAALGGGEEPTLPTRYVFDEGHHVFDAADSAFAGHLTGRETQELRRWLLGAEETGRSRARGLKRRIEDLVASDEPAQELMDAVMLGARVLPAEGWAARLSADNPQGPTEAFLLAARRQVYSRTAGQGGPYSLEADKAYPVDGLLDAAEALEAALVRLAEPLAGLAKRLAARLEDETAELDSDQRRRIDAMARSLTRRGVLTVEAWRAMLKTLPVETPAQFVDWFAVERIDGRDVDVGLYRHWIDPTVPFAEALAGPAHGMVVTSATLTDGTGDTAMDWQAAEDRCGASHLPKPALRAQVPSPFDYPNRTRVMVVTDVRKDDLGQVASAYRTLFQAAGGGGLGLFTAISRLRAVYDRIVEPLDATGIPLYAQHVDPLDVATLIDIFRGEEHACLLGTDAVRDGVDVPGRSLRLIVFDRVPWPRPDILHRARRDAFGRRRYEDMIARLRLKQAFGRLVRRADDTGVFVLLDPMMPSRLFGAFPEGVEVRRVGIKEAVEATAEFLRGW</sequence>
<dbReference type="Gene3D" id="3.40.50.300">
    <property type="entry name" value="P-loop containing nucleotide triphosphate hydrolases"/>
    <property type="match status" value="2"/>
</dbReference>
<evidence type="ECO:0000256" key="1">
    <source>
        <dbReference type="ARBA" id="ARBA00022741"/>
    </source>
</evidence>
<accession>A0A060DIW7</accession>
<gene>
    <name evidence="7" type="ORF">ABAZ39_12170</name>
    <name evidence="8" type="ORF">C1S70_25255</name>
</gene>
<dbReference type="InterPro" id="IPR014013">
    <property type="entry name" value="Helic_SF1/SF2_ATP-bd_DinG/Rad3"/>
</dbReference>
<evidence type="ECO:0000313" key="8">
    <source>
        <dbReference type="EMBL" id="PNQ96181.1"/>
    </source>
</evidence>
<evidence type="ECO:0000313" key="9">
    <source>
        <dbReference type="Proteomes" id="UP000027186"/>
    </source>
</evidence>
<keyword evidence="7" id="KW-0347">Helicase</keyword>
<feature type="domain" description="Helicase ATP-binding" evidence="6">
    <location>
        <begin position="210"/>
        <end position="486"/>
    </location>
</feature>
<dbReference type="EMBL" id="POWG01000035">
    <property type="protein sequence ID" value="PNQ96181.1"/>
    <property type="molecule type" value="Genomic_DNA"/>
</dbReference>
<dbReference type="GO" id="GO:0006139">
    <property type="term" value="P:nucleobase-containing compound metabolic process"/>
    <property type="evidence" value="ECO:0007669"/>
    <property type="project" value="InterPro"/>
</dbReference>
<accession>A0A2K1FUE8</accession>